<dbReference type="KEGG" id="mbd:MEBOL_008025"/>
<organism evidence="2 3">
    <name type="scientific">Melittangium boletus DSM 14713</name>
    <dbReference type="NCBI Taxonomy" id="1294270"/>
    <lineage>
        <taxon>Bacteria</taxon>
        <taxon>Pseudomonadati</taxon>
        <taxon>Myxococcota</taxon>
        <taxon>Myxococcia</taxon>
        <taxon>Myxococcales</taxon>
        <taxon>Cystobacterineae</taxon>
        <taxon>Archangiaceae</taxon>
        <taxon>Melittangium</taxon>
    </lineage>
</organism>
<dbReference type="EMBL" id="CP022163">
    <property type="protein sequence ID" value="ATB34520.1"/>
    <property type="molecule type" value="Genomic_DNA"/>
</dbReference>
<feature type="transmembrane region" description="Helical" evidence="1">
    <location>
        <begin position="60"/>
        <end position="79"/>
    </location>
</feature>
<feature type="transmembrane region" description="Helical" evidence="1">
    <location>
        <begin position="85"/>
        <end position="101"/>
    </location>
</feature>
<evidence type="ECO:0000313" key="2">
    <source>
        <dbReference type="EMBL" id="ATB34520.1"/>
    </source>
</evidence>
<dbReference type="Proteomes" id="UP000217289">
    <property type="component" value="Chromosome"/>
</dbReference>
<sequence length="247" mass="26706">MKTSTPPAASGSPFSLRLVHGILFGGFTAICVVVGSPEFEQLLRAQRQVFHAGPPPRVEVMLAVLAALLGMGVILVQALRGRSARLPWSVLILGALGLVLWRDRAGPVPGRTADSANLKILQTARALHGLQIPELQNRGALEEDVEAWRVALQKVTHGEPTPVRTRSFEPLAYHIQKVDKPDTLPEGVPPGTLLLYVMEGGIAYELQAIGISPEGEPWRLQLLPAGEPVVFRGAFNPEIDTRPPQMP</sequence>
<keyword evidence="1" id="KW-0472">Membrane</keyword>
<protein>
    <submittedName>
        <fullName evidence="2">Uncharacterized protein</fullName>
    </submittedName>
</protein>
<dbReference type="RefSeq" id="WP_095982407.1">
    <property type="nucleotide sequence ID" value="NZ_CP022163.1"/>
</dbReference>
<keyword evidence="1" id="KW-0812">Transmembrane</keyword>
<accession>A0A250ITF3</accession>
<evidence type="ECO:0000256" key="1">
    <source>
        <dbReference type="SAM" id="Phobius"/>
    </source>
</evidence>
<evidence type="ECO:0000313" key="3">
    <source>
        <dbReference type="Proteomes" id="UP000217289"/>
    </source>
</evidence>
<feature type="transmembrane region" description="Helical" evidence="1">
    <location>
        <begin position="20"/>
        <end position="39"/>
    </location>
</feature>
<name>A0A250ITF3_9BACT</name>
<gene>
    <name evidence="2" type="ORF">MEBOL_008025</name>
</gene>
<dbReference type="AlphaFoldDB" id="A0A250ITF3"/>
<keyword evidence="1" id="KW-1133">Transmembrane helix</keyword>
<dbReference type="OrthoDB" id="5381598at2"/>
<proteinExistence type="predicted"/>
<keyword evidence="3" id="KW-1185">Reference proteome</keyword>
<reference evidence="2 3" key="1">
    <citation type="submission" date="2017-06" db="EMBL/GenBank/DDBJ databases">
        <authorList>
            <person name="Kim H.J."/>
            <person name="Triplett B.A."/>
        </authorList>
    </citation>
    <scope>NUCLEOTIDE SEQUENCE [LARGE SCALE GENOMIC DNA]</scope>
    <source>
        <strain evidence="2 3">DSM 14713</strain>
    </source>
</reference>